<reference evidence="1 2" key="1">
    <citation type="submission" date="2017-10" db="EMBL/GenBank/DDBJ databases">
        <title>A large-scale comparative metagenomic study reveals the eutrophication-driven functional interactions in six Microcystis-epibionts communities.</title>
        <authorList>
            <person name="Li Q."/>
            <person name="Lin F."/>
        </authorList>
    </citation>
    <scope>NUCLEOTIDE SEQUENCE [LARGE SCALE GENOMIC DNA]</scope>
    <source>
        <strain evidence="1">TW10</strain>
    </source>
</reference>
<name>A0A3E0M5Z8_9CHRO</name>
<dbReference type="AlphaFoldDB" id="A0A3E0M5Z8"/>
<evidence type="ECO:0000313" key="1">
    <source>
        <dbReference type="EMBL" id="REJ55179.1"/>
    </source>
</evidence>
<organism evidence="1 2">
    <name type="scientific">Microcystis wesenbergii TW10</name>
    <dbReference type="NCBI Taxonomy" id="2060474"/>
    <lineage>
        <taxon>Bacteria</taxon>
        <taxon>Bacillati</taxon>
        <taxon>Cyanobacteriota</taxon>
        <taxon>Cyanophyceae</taxon>
        <taxon>Oscillatoriophycideae</taxon>
        <taxon>Chroococcales</taxon>
        <taxon>Microcystaceae</taxon>
        <taxon>Microcystis</taxon>
    </lineage>
</organism>
<dbReference type="EMBL" id="QQWD01000004">
    <property type="protein sequence ID" value="REJ55179.1"/>
    <property type="molecule type" value="Genomic_DNA"/>
</dbReference>
<proteinExistence type="predicted"/>
<gene>
    <name evidence="1" type="ORF">DWQ51_04835</name>
</gene>
<accession>A0A3E0M5Z8</accession>
<dbReference type="Proteomes" id="UP000257002">
    <property type="component" value="Unassembled WGS sequence"/>
</dbReference>
<comment type="caution">
    <text evidence="1">The sequence shown here is derived from an EMBL/GenBank/DDBJ whole genome shotgun (WGS) entry which is preliminary data.</text>
</comment>
<protein>
    <submittedName>
        <fullName evidence="1">Uncharacterized protein</fullName>
    </submittedName>
</protein>
<sequence>MLVKTEPECRSWEQGEEVLAFVLKFPICSLNAVQLRENLAALTITLQQVVILTGCLPFHSLKVPWPLFKPRDF</sequence>
<evidence type="ECO:0000313" key="2">
    <source>
        <dbReference type="Proteomes" id="UP000257002"/>
    </source>
</evidence>